<protein>
    <submittedName>
        <fullName evidence="1">Uncharacterized protein</fullName>
    </submittedName>
</protein>
<dbReference type="EMBL" id="MN740006">
    <property type="protein sequence ID" value="QHT83106.1"/>
    <property type="molecule type" value="Genomic_DNA"/>
</dbReference>
<sequence length="90" mass="10786">MYKITQYTYNKAKKIGVTVKPSTLKNKKIDVYRNKKKIASVGAYGMNDYPTYKKYGLAYANKRRSLYKIRHQKDRMKRWSNGWLADQLLW</sequence>
<name>A0A6C0HSI3_9ZZZZ</name>
<proteinExistence type="predicted"/>
<accession>A0A6C0HSI3</accession>
<dbReference type="AlphaFoldDB" id="A0A6C0HSI3"/>
<reference evidence="1" key="1">
    <citation type="journal article" date="2020" name="Nature">
        <title>Giant virus diversity and host interactions through global metagenomics.</title>
        <authorList>
            <person name="Schulz F."/>
            <person name="Roux S."/>
            <person name="Paez-Espino D."/>
            <person name="Jungbluth S."/>
            <person name="Walsh D.A."/>
            <person name="Denef V.J."/>
            <person name="McMahon K.D."/>
            <person name="Konstantinidis K.T."/>
            <person name="Eloe-Fadrosh E.A."/>
            <person name="Kyrpides N.C."/>
            <person name="Woyke T."/>
        </authorList>
    </citation>
    <scope>NUCLEOTIDE SEQUENCE</scope>
    <source>
        <strain evidence="1">GVMAG-M-3300023184-167</strain>
    </source>
</reference>
<evidence type="ECO:0000313" key="1">
    <source>
        <dbReference type="EMBL" id="QHT83106.1"/>
    </source>
</evidence>
<organism evidence="1">
    <name type="scientific">viral metagenome</name>
    <dbReference type="NCBI Taxonomy" id="1070528"/>
    <lineage>
        <taxon>unclassified sequences</taxon>
        <taxon>metagenomes</taxon>
        <taxon>organismal metagenomes</taxon>
    </lineage>
</organism>